<protein>
    <submittedName>
        <fullName evidence="2">Uncharacterized protein</fullName>
    </submittedName>
</protein>
<proteinExistence type="predicted"/>
<feature type="compositionally biased region" description="Polar residues" evidence="1">
    <location>
        <begin position="295"/>
        <end position="304"/>
    </location>
</feature>
<feature type="compositionally biased region" description="Basic residues" evidence="1">
    <location>
        <begin position="351"/>
        <end position="362"/>
    </location>
</feature>
<accession>A0ABR5F0Y0</accession>
<feature type="compositionally biased region" description="Pro residues" evidence="1">
    <location>
        <begin position="331"/>
        <end position="344"/>
    </location>
</feature>
<evidence type="ECO:0000313" key="3">
    <source>
        <dbReference type="Proteomes" id="UP000035425"/>
    </source>
</evidence>
<name>A0ABR5F0Y0_9ACTN</name>
<evidence type="ECO:0000313" key="2">
    <source>
        <dbReference type="EMBL" id="KLL10373.1"/>
    </source>
</evidence>
<feature type="region of interest" description="Disordered" evidence="1">
    <location>
        <begin position="258"/>
        <end position="376"/>
    </location>
</feature>
<dbReference type="Proteomes" id="UP000035425">
    <property type="component" value="Unassembled WGS sequence"/>
</dbReference>
<organism evidence="2 3">
    <name type="scientific">Protofrankia coriariae</name>
    <dbReference type="NCBI Taxonomy" id="1562887"/>
    <lineage>
        <taxon>Bacteria</taxon>
        <taxon>Bacillati</taxon>
        <taxon>Actinomycetota</taxon>
        <taxon>Actinomycetes</taxon>
        <taxon>Frankiales</taxon>
        <taxon>Frankiaceae</taxon>
        <taxon>Protofrankia</taxon>
    </lineage>
</organism>
<dbReference type="EMBL" id="JWIO01000034">
    <property type="protein sequence ID" value="KLL10373.1"/>
    <property type="molecule type" value="Genomic_DNA"/>
</dbReference>
<keyword evidence="3" id="KW-1185">Reference proteome</keyword>
<gene>
    <name evidence="2" type="ORF">FrCorBMG51_18390</name>
</gene>
<evidence type="ECO:0000256" key="1">
    <source>
        <dbReference type="SAM" id="MobiDB-lite"/>
    </source>
</evidence>
<sequence>MSITTAHRADVEKMFLRAMIELGFYRPGESVSSVIDELLLVSGRLILAATGDDNRAKEAVALAAVVAHLRRRGELENTVIIPVDAHPELFGARARRQPGQRARRCDLLLVRFPTTRRVSMEAVEVKSRGMLGSEDLARDIAGQVDATIDVINRLFFTEPVRIDRPLQRARFAALLRYYLRRSARRGLITEAVEFGRIQETIDRLETSGLAVGYQRSGYIVVLHEDGTADFEVNGTRIRTITARNLGADEDVDTRRPAYIPPPRAFDPIVVSGAADPGPAGHGTSAHADTDTDTDVSPTVGTLPSSAVVGADGGEAGGRPPEPAGTSADVPSQPPAESPPTPPRTAPAAEHSRRRRRARRMNRRPGNSRTRGPCRCR</sequence>
<dbReference type="RefSeq" id="WP_047224287.1">
    <property type="nucleotide sequence ID" value="NZ_JWIO01000034.1"/>
</dbReference>
<reference evidence="2 3" key="1">
    <citation type="submission" date="2014-12" db="EMBL/GenBank/DDBJ databases">
        <title>Frankia sp. BMG5.1 draft genome.</title>
        <authorList>
            <person name="Gtari M."/>
            <person name="Ghodhbane-Gtari F."/>
            <person name="Nouioui I."/>
            <person name="Ktari A."/>
            <person name="Hezbri K."/>
            <person name="Mimouni W."/>
            <person name="Sbissi I."/>
            <person name="Ayari A."/>
            <person name="Yamanaka T."/>
            <person name="Normand P."/>
            <person name="Tisa L.S."/>
            <person name="Boudabous A."/>
        </authorList>
    </citation>
    <scope>NUCLEOTIDE SEQUENCE [LARGE SCALE GENOMIC DNA]</scope>
    <source>
        <strain evidence="2 3">BMG5.1</strain>
    </source>
</reference>
<comment type="caution">
    <text evidence="2">The sequence shown here is derived from an EMBL/GenBank/DDBJ whole genome shotgun (WGS) entry which is preliminary data.</text>
</comment>